<sequence length="158" mass="17002">MTLSADELLLGGSTTQTVTVPGAILHPSGEGADGTVVLRPLRLVELQRVHKASQEQDALASVLMVQQALVEPRLTIDQVSRMHAGLVQFLLREVNRLSGLGLGSDELETLVQAPLARACFVLAREFGWTPDECAGLTMGQVMLYVAMLGRNRDQVAPT</sequence>
<reference evidence="1 2" key="1">
    <citation type="submission" date="2014-02" db="EMBL/GenBank/DDBJ databases">
        <title>The small core and large imbalanced accessory genome model reveals a collaborative survival strategy of Sorangium cellulosum strains in nature.</title>
        <authorList>
            <person name="Han K."/>
            <person name="Peng R."/>
            <person name="Blom J."/>
            <person name="Li Y.-Z."/>
        </authorList>
    </citation>
    <scope>NUCLEOTIDE SEQUENCE [LARGE SCALE GENOMIC DNA]</scope>
    <source>
        <strain evidence="1 2">So0157-18</strain>
    </source>
</reference>
<dbReference type="Proteomes" id="UP000075604">
    <property type="component" value="Unassembled WGS sequence"/>
</dbReference>
<comment type="caution">
    <text evidence="1">The sequence shown here is derived from an EMBL/GenBank/DDBJ whole genome shotgun (WGS) entry which is preliminary data.</text>
</comment>
<protein>
    <submittedName>
        <fullName evidence="1">Uncharacterized protein</fullName>
    </submittedName>
</protein>
<gene>
    <name evidence="1" type="ORF">BE04_03875</name>
</gene>
<proteinExistence type="predicted"/>
<evidence type="ECO:0000313" key="2">
    <source>
        <dbReference type="Proteomes" id="UP000075604"/>
    </source>
</evidence>
<organism evidence="1 2">
    <name type="scientific">Sorangium cellulosum</name>
    <name type="common">Polyangium cellulosum</name>
    <dbReference type="NCBI Taxonomy" id="56"/>
    <lineage>
        <taxon>Bacteria</taxon>
        <taxon>Pseudomonadati</taxon>
        <taxon>Myxococcota</taxon>
        <taxon>Polyangia</taxon>
        <taxon>Polyangiales</taxon>
        <taxon>Polyangiaceae</taxon>
        <taxon>Sorangium</taxon>
    </lineage>
</organism>
<name>A0A150Q382_SORCE</name>
<accession>A0A150Q382</accession>
<evidence type="ECO:0000313" key="1">
    <source>
        <dbReference type="EMBL" id="KYF62434.1"/>
    </source>
</evidence>
<dbReference type="EMBL" id="JELX01000711">
    <property type="protein sequence ID" value="KYF62434.1"/>
    <property type="molecule type" value="Genomic_DNA"/>
</dbReference>
<dbReference type="AlphaFoldDB" id="A0A150Q382"/>